<keyword evidence="7" id="KW-0865">Zymogen</keyword>
<gene>
    <name evidence="14" type="ORF">BSL78_10176</name>
</gene>
<dbReference type="Proteomes" id="UP000230750">
    <property type="component" value="Unassembled WGS sequence"/>
</dbReference>
<keyword evidence="15" id="KW-1185">Reference proteome</keyword>
<dbReference type="PROSITE" id="PS00138">
    <property type="entry name" value="SUBTILASE_SER"/>
    <property type="match status" value="1"/>
</dbReference>
<dbReference type="InterPro" id="IPR036852">
    <property type="entry name" value="Peptidase_S8/S53_dom_sf"/>
</dbReference>
<dbReference type="PROSITE" id="PS51829">
    <property type="entry name" value="P_HOMO_B"/>
    <property type="match status" value="1"/>
</dbReference>
<keyword evidence="4" id="KW-0732">Signal</keyword>
<comment type="similarity">
    <text evidence="1">Belongs to the peptidase S8 family. Furin subfamily.</text>
</comment>
<evidence type="ECO:0000256" key="11">
    <source>
        <dbReference type="PROSITE-ProRule" id="PRU01240"/>
    </source>
</evidence>
<dbReference type="SUPFAM" id="SSF49785">
    <property type="entry name" value="Galactose-binding domain-like"/>
    <property type="match status" value="1"/>
</dbReference>
<evidence type="ECO:0000313" key="14">
    <source>
        <dbReference type="EMBL" id="PIK52927.1"/>
    </source>
</evidence>
<feature type="active site" description="Charge relay system" evidence="10 11">
    <location>
        <position position="148"/>
    </location>
</feature>
<evidence type="ECO:0000256" key="2">
    <source>
        <dbReference type="ARBA" id="ARBA00022670"/>
    </source>
</evidence>
<dbReference type="InterPro" id="IPR034182">
    <property type="entry name" value="Kexin/furin"/>
</dbReference>
<dbReference type="InterPro" id="IPR000209">
    <property type="entry name" value="Peptidase_S8/S53_dom"/>
</dbReference>
<feature type="compositionally biased region" description="Basic and acidic residues" evidence="12">
    <location>
        <begin position="682"/>
        <end position="722"/>
    </location>
</feature>
<proteinExistence type="inferred from homology"/>
<evidence type="ECO:0000256" key="3">
    <source>
        <dbReference type="ARBA" id="ARBA00022685"/>
    </source>
</evidence>
<dbReference type="PANTHER" id="PTHR42884">
    <property type="entry name" value="PROPROTEIN CONVERTASE SUBTILISIN/KEXIN-RELATED"/>
    <property type="match status" value="1"/>
</dbReference>
<dbReference type="CDD" id="cd04059">
    <property type="entry name" value="Peptidases_S8_Protein_convertases_Kexins_Furin-like"/>
    <property type="match status" value="1"/>
</dbReference>
<reference evidence="14 15" key="1">
    <citation type="journal article" date="2017" name="PLoS Biol.">
        <title>The sea cucumber genome provides insights into morphological evolution and visceral regeneration.</title>
        <authorList>
            <person name="Zhang X."/>
            <person name="Sun L."/>
            <person name="Yuan J."/>
            <person name="Sun Y."/>
            <person name="Gao Y."/>
            <person name="Zhang L."/>
            <person name="Li S."/>
            <person name="Dai H."/>
            <person name="Hamel J.F."/>
            <person name="Liu C."/>
            <person name="Yu Y."/>
            <person name="Liu S."/>
            <person name="Lin W."/>
            <person name="Guo K."/>
            <person name="Jin S."/>
            <person name="Xu P."/>
            <person name="Storey K.B."/>
            <person name="Huan P."/>
            <person name="Zhang T."/>
            <person name="Zhou Y."/>
            <person name="Zhang J."/>
            <person name="Lin C."/>
            <person name="Li X."/>
            <person name="Xing L."/>
            <person name="Huo D."/>
            <person name="Sun M."/>
            <person name="Wang L."/>
            <person name="Mercier A."/>
            <person name="Li F."/>
            <person name="Yang H."/>
            <person name="Xiang J."/>
        </authorList>
    </citation>
    <scope>NUCLEOTIDE SEQUENCE [LARGE SCALE GENOMIC DNA]</scope>
    <source>
        <strain evidence="14">Shaxun</strain>
        <tissue evidence="14">Muscle</tissue>
    </source>
</reference>
<dbReference type="PROSITE" id="PS00136">
    <property type="entry name" value="SUBTILASE_ASP"/>
    <property type="match status" value="1"/>
</dbReference>
<dbReference type="PROSITE" id="PS00137">
    <property type="entry name" value="SUBTILASE_HIS"/>
    <property type="match status" value="1"/>
</dbReference>
<dbReference type="PROSITE" id="PS51892">
    <property type="entry name" value="SUBTILASE"/>
    <property type="match status" value="1"/>
</dbReference>
<feature type="non-terminal residue" evidence="14">
    <location>
        <position position="1"/>
    </location>
</feature>
<evidence type="ECO:0000256" key="9">
    <source>
        <dbReference type="ARBA" id="ARBA00023180"/>
    </source>
</evidence>
<keyword evidence="6 11" id="KW-0720">Serine protease</keyword>
<evidence type="ECO:0000259" key="13">
    <source>
        <dbReference type="PROSITE" id="PS51829"/>
    </source>
</evidence>
<dbReference type="Pfam" id="PF01483">
    <property type="entry name" value="P_proprotein"/>
    <property type="match status" value="1"/>
</dbReference>
<dbReference type="GO" id="GO:0004252">
    <property type="term" value="F:serine-type endopeptidase activity"/>
    <property type="evidence" value="ECO:0007669"/>
    <property type="project" value="UniProtKB-UniRule"/>
</dbReference>
<evidence type="ECO:0000256" key="4">
    <source>
        <dbReference type="ARBA" id="ARBA00022729"/>
    </source>
</evidence>
<sequence>RSTRAAVDLHDNLMAHERVLWVEQQHVRYHERREIKDDTMVSPDETGDDYRLRFNDPLYPKQWYLYNNGQNGGTSGMDMNVMPVWKLGYTGKGIHVSIVDDGVDGTHPDLKQNFDIEASYDFNNSTRNVHDKDPHPDDSIEKGAENAHGTRCAGEVAATANNSICGVGIAYEAGIGGMRILDGTVTDSLEAEALLYNHHYIDIYSCCWGPPDKGKDFAKPHTLTEAAIIKGVAEGRNGKGSIFVWASGNGGSADDDCNADGYVSRPETISIGAVNDEGLNVYFAEACSSTMAVTLSGGPSSSPFSTANERAAYGLNLVATTDLHGECTTSFVGTSSAAPLASGLFALILQANPNLTWRDLQHIISQGCFIPSPMEDGWHINGAGFHLNHMVGFGVLDAGKMVELALKWEPVGKRRKCIVKNQEIELAVEQGHSRRQSMEITGCKHITKLEHTIAHISFESPRRGDVAITLHSPFGTPSELLSTRKYDDSKDGIQNWPFMSVHNWGEAPQGKWTLEISYHPTPPDTGERPTVLPRGKNIAAVTMWGFTFYGTGEYGDESGSSEEVEEGSRVFEDKAGKDDMDTILHIYNSEQRSDEEIHVDLDDVAAGANLPPNLQNNMKGTEINTNHFDKNAPIETRDLLVGFLEYKREEGELMEFLRGLEMDTLERLYEEVEAELAEEEERAAYEDKMDTDWDGRKTSQDSQKRGMALEEKKKSSEKGKDLVRRRKVSRQKAAVLRELLREVESRK</sequence>
<dbReference type="FunFam" id="2.60.120.260:FF:000006">
    <property type="entry name" value="Proprotein convertase subtilisin/kexin type 5"/>
    <property type="match status" value="1"/>
</dbReference>
<keyword evidence="8" id="KW-1015">Disulfide bond</keyword>
<accession>A0A2G8KY36</accession>
<keyword evidence="3" id="KW-0165">Cleavage on pair of basic residues</keyword>
<dbReference type="InterPro" id="IPR023828">
    <property type="entry name" value="Peptidase_S8_Ser-AS"/>
</dbReference>
<dbReference type="PRINTS" id="PR00723">
    <property type="entry name" value="SUBTILISIN"/>
</dbReference>
<dbReference type="Gene3D" id="2.60.120.260">
    <property type="entry name" value="Galactose-binding domain-like"/>
    <property type="match status" value="1"/>
</dbReference>
<feature type="active site" description="Charge relay system" evidence="10 11">
    <location>
        <position position="100"/>
    </location>
</feature>
<dbReference type="InterPro" id="IPR002884">
    <property type="entry name" value="P_dom"/>
</dbReference>
<dbReference type="AlphaFoldDB" id="A0A2G8KY36"/>
<feature type="domain" description="P/Homo B" evidence="13">
    <location>
        <begin position="411"/>
        <end position="554"/>
    </location>
</feature>
<evidence type="ECO:0000256" key="10">
    <source>
        <dbReference type="PIRSR" id="PIRSR615500-1"/>
    </source>
</evidence>
<evidence type="ECO:0000256" key="7">
    <source>
        <dbReference type="ARBA" id="ARBA00023145"/>
    </source>
</evidence>
<dbReference type="STRING" id="307972.A0A2G8KY36"/>
<dbReference type="Gene3D" id="3.40.50.200">
    <property type="entry name" value="Peptidase S8/S53 domain"/>
    <property type="match status" value="1"/>
</dbReference>
<dbReference type="EMBL" id="MRZV01000309">
    <property type="protein sequence ID" value="PIK52927.1"/>
    <property type="molecule type" value="Genomic_DNA"/>
</dbReference>
<feature type="region of interest" description="Disordered" evidence="12">
    <location>
        <begin position="679"/>
        <end position="730"/>
    </location>
</feature>
<dbReference type="InterPro" id="IPR023827">
    <property type="entry name" value="Peptidase_S8_Asp-AS"/>
</dbReference>
<evidence type="ECO:0000256" key="8">
    <source>
        <dbReference type="ARBA" id="ARBA00023157"/>
    </source>
</evidence>
<dbReference type="SUPFAM" id="SSF52743">
    <property type="entry name" value="Subtilisin-like"/>
    <property type="match status" value="1"/>
</dbReference>
<evidence type="ECO:0000256" key="1">
    <source>
        <dbReference type="ARBA" id="ARBA00005325"/>
    </source>
</evidence>
<dbReference type="InterPro" id="IPR015500">
    <property type="entry name" value="Peptidase_S8_subtilisin-rel"/>
</dbReference>
<dbReference type="Pfam" id="PF00082">
    <property type="entry name" value="Peptidase_S8"/>
    <property type="match status" value="1"/>
</dbReference>
<keyword evidence="5 11" id="KW-0378">Hydrolase</keyword>
<evidence type="ECO:0000313" key="15">
    <source>
        <dbReference type="Proteomes" id="UP000230750"/>
    </source>
</evidence>
<name>A0A2G8KY36_STIJA</name>
<keyword evidence="9" id="KW-0325">Glycoprotein</keyword>
<dbReference type="InterPro" id="IPR022398">
    <property type="entry name" value="Peptidase_S8_His-AS"/>
</dbReference>
<dbReference type="PANTHER" id="PTHR42884:SF23">
    <property type="entry name" value="FURIN-LIKE PROTEASE 2"/>
    <property type="match status" value="1"/>
</dbReference>
<evidence type="ECO:0000256" key="12">
    <source>
        <dbReference type="SAM" id="MobiDB-lite"/>
    </source>
</evidence>
<keyword evidence="2 11" id="KW-0645">Protease</keyword>
<evidence type="ECO:0000256" key="5">
    <source>
        <dbReference type="ARBA" id="ARBA00022801"/>
    </source>
</evidence>
<evidence type="ECO:0000256" key="6">
    <source>
        <dbReference type="ARBA" id="ARBA00022825"/>
    </source>
</evidence>
<dbReference type="FunFam" id="3.40.50.200:FF:000021">
    <property type="entry name" value="Proprotein convertase subtilisin/kexin type 5a"/>
    <property type="match status" value="1"/>
</dbReference>
<feature type="compositionally biased region" description="Basic and acidic residues" evidence="12">
    <location>
        <begin position="128"/>
        <end position="145"/>
    </location>
</feature>
<protein>
    <recommendedName>
        <fullName evidence="13">P/Homo B domain-containing protein</fullName>
    </recommendedName>
</protein>
<dbReference type="InterPro" id="IPR008979">
    <property type="entry name" value="Galactose-bd-like_sf"/>
</dbReference>
<comment type="caution">
    <text evidence="14">The sequence shown here is derived from an EMBL/GenBank/DDBJ whole genome shotgun (WGS) entry which is preliminary data.</text>
</comment>
<dbReference type="GO" id="GO:0016485">
    <property type="term" value="P:protein processing"/>
    <property type="evidence" value="ECO:0007669"/>
    <property type="project" value="TreeGrafter"/>
</dbReference>
<feature type="active site" description="Charge relay system" evidence="10 11">
    <location>
        <position position="335"/>
    </location>
</feature>
<dbReference type="GO" id="GO:0000139">
    <property type="term" value="C:Golgi membrane"/>
    <property type="evidence" value="ECO:0007669"/>
    <property type="project" value="TreeGrafter"/>
</dbReference>
<dbReference type="OrthoDB" id="300641at2759"/>
<feature type="region of interest" description="Disordered" evidence="12">
    <location>
        <begin position="125"/>
        <end position="146"/>
    </location>
</feature>
<organism evidence="14 15">
    <name type="scientific">Stichopus japonicus</name>
    <name type="common">Sea cucumber</name>
    <dbReference type="NCBI Taxonomy" id="307972"/>
    <lineage>
        <taxon>Eukaryota</taxon>
        <taxon>Metazoa</taxon>
        <taxon>Echinodermata</taxon>
        <taxon>Eleutherozoa</taxon>
        <taxon>Echinozoa</taxon>
        <taxon>Holothuroidea</taxon>
        <taxon>Aspidochirotacea</taxon>
        <taxon>Aspidochirotida</taxon>
        <taxon>Stichopodidae</taxon>
        <taxon>Apostichopus</taxon>
    </lineage>
</organism>
<dbReference type="GO" id="GO:0005802">
    <property type="term" value="C:trans-Golgi network"/>
    <property type="evidence" value="ECO:0007669"/>
    <property type="project" value="TreeGrafter"/>
</dbReference>